<keyword evidence="1" id="KW-0732">Signal</keyword>
<gene>
    <name evidence="2" type="ORF">KCX74_15900</name>
</gene>
<dbReference type="Proteomes" id="UP000675284">
    <property type="component" value="Unassembled WGS sequence"/>
</dbReference>
<sequence length="246" mass="28827">MRNILISMLFFLFLAAGCGTQENVIKDENIQQGNALHREHVSNIKEKETVVLAYETSKQTNQEMNVDDSTDKLKTSIDEVEKYEVQDDRLKESDEKQENKLDTKKEQDMVSEAVFIPVLNKYNQMYDIIEPNVDQSKLYEEYVGYKFKTIKTKEQLYKEFSDFMISEVARSLWSDYVNEGEDALYLIPQDGHPKFIKDNPYSLKKINQNTYQLTSNHQCELHGRLDMVFTFTQIDGKWKISKLDVS</sequence>
<evidence type="ECO:0008006" key="4">
    <source>
        <dbReference type="Google" id="ProtNLM"/>
    </source>
</evidence>
<reference evidence="2" key="1">
    <citation type="submission" date="2021-04" db="EMBL/GenBank/DDBJ databases">
        <title>Isolation and polyphasic classification of algal microorganism.</title>
        <authorList>
            <person name="Wang S."/>
        </authorList>
    </citation>
    <scope>NUCLEOTIDE SEQUENCE</scope>
    <source>
        <strain evidence="2">720a</strain>
    </source>
</reference>
<dbReference type="RefSeq" id="WP_026683011.1">
    <property type="nucleotide sequence ID" value="NZ_JAGSOT010000057.1"/>
</dbReference>
<feature type="chain" id="PRO_5039550104" description="Lipoprotein" evidence="1">
    <location>
        <begin position="19"/>
        <end position="246"/>
    </location>
</feature>
<keyword evidence="3" id="KW-1185">Reference proteome</keyword>
<proteinExistence type="predicted"/>
<organism evidence="2 3">
    <name type="scientific">Virgibacillus salarius</name>
    <dbReference type="NCBI Taxonomy" id="447199"/>
    <lineage>
        <taxon>Bacteria</taxon>
        <taxon>Bacillati</taxon>
        <taxon>Bacillota</taxon>
        <taxon>Bacilli</taxon>
        <taxon>Bacillales</taxon>
        <taxon>Bacillaceae</taxon>
        <taxon>Virgibacillus</taxon>
    </lineage>
</organism>
<evidence type="ECO:0000313" key="3">
    <source>
        <dbReference type="Proteomes" id="UP000675284"/>
    </source>
</evidence>
<evidence type="ECO:0000313" key="2">
    <source>
        <dbReference type="EMBL" id="MBR7797514.1"/>
    </source>
</evidence>
<comment type="caution">
    <text evidence="2">The sequence shown here is derived from an EMBL/GenBank/DDBJ whole genome shotgun (WGS) entry which is preliminary data.</text>
</comment>
<accession>A0A941DUI8</accession>
<dbReference type="EMBL" id="JAGSOT010000057">
    <property type="protein sequence ID" value="MBR7797514.1"/>
    <property type="molecule type" value="Genomic_DNA"/>
</dbReference>
<feature type="signal peptide" evidence="1">
    <location>
        <begin position="1"/>
        <end position="18"/>
    </location>
</feature>
<dbReference type="AlphaFoldDB" id="A0A941DUI8"/>
<evidence type="ECO:0000256" key="1">
    <source>
        <dbReference type="SAM" id="SignalP"/>
    </source>
</evidence>
<dbReference type="PROSITE" id="PS51257">
    <property type="entry name" value="PROKAR_LIPOPROTEIN"/>
    <property type="match status" value="1"/>
</dbReference>
<name>A0A941DUI8_9BACI</name>
<protein>
    <recommendedName>
        <fullName evidence="4">Lipoprotein</fullName>
    </recommendedName>
</protein>